<dbReference type="Pfam" id="PF00134">
    <property type="entry name" value="Cyclin_N"/>
    <property type="match status" value="1"/>
</dbReference>
<accession>A0A814QQE5</accession>
<dbReference type="Gene3D" id="1.10.472.10">
    <property type="entry name" value="Cyclin-like"/>
    <property type="match status" value="1"/>
</dbReference>
<evidence type="ECO:0000313" key="4">
    <source>
        <dbReference type="Proteomes" id="UP000663852"/>
    </source>
</evidence>
<dbReference type="SUPFAM" id="SSF47954">
    <property type="entry name" value="Cyclin-like"/>
    <property type="match status" value="1"/>
</dbReference>
<name>A0A814QQE5_ADIRI</name>
<evidence type="ECO:0000259" key="2">
    <source>
        <dbReference type="Pfam" id="PF00134"/>
    </source>
</evidence>
<dbReference type="InterPro" id="IPR006671">
    <property type="entry name" value="Cyclin_N"/>
</dbReference>
<proteinExistence type="predicted"/>
<feature type="domain" description="Cyclin N-terminal" evidence="2">
    <location>
        <begin position="144"/>
        <end position="248"/>
    </location>
</feature>
<dbReference type="Proteomes" id="UP000663852">
    <property type="component" value="Unassembled WGS sequence"/>
</dbReference>
<evidence type="ECO:0000313" key="3">
    <source>
        <dbReference type="EMBL" id="CAF1122854.1"/>
    </source>
</evidence>
<reference evidence="3" key="1">
    <citation type="submission" date="2021-02" db="EMBL/GenBank/DDBJ databases">
        <authorList>
            <person name="Nowell W R."/>
        </authorList>
    </citation>
    <scope>NUCLEOTIDE SEQUENCE</scope>
</reference>
<dbReference type="EMBL" id="CAJNOJ010000106">
    <property type="protein sequence ID" value="CAF1122854.1"/>
    <property type="molecule type" value="Genomic_DNA"/>
</dbReference>
<comment type="caution">
    <text evidence="3">The sequence shown here is derived from an EMBL/GenBank/DDBJ whole genome shotgun (WGS) entry which is preliminary data.</text>
</comment>
<dbReference type="OrthoDB" id="9990313at2759"/>
<feature type="region of interest" description="Disordered" evidence="1">
    <location>
        <begin position="430"/>
        <end position="463"/>
    </location>
</feature>
<protein>
    <recommendedName>
        <fullName evidence="2">Cyclin N-terminal domain-containing protein</fullName>
    </recommendedName>
</protein>
<gene>
    <name evidence="3" type="ORF">EDS130_LOCUS21147</name>
</gene>
<organism evidence="3 4">
    <name type="scientific">Adineta ricciae</name>
    <name type="common">Rotifer</name>
    <dbReference type="NCBI Taxonomy" id="249248"/>
    <lineage>
        <taxon>Eukaryota</taxon>
        <taxon>Metazoa</taxon>
        <taxon>Spiralia</taxon>
        <taxon>Gnathifera</taxon>
        <taxon>Rotifera</taxon>
        <taxon>Eurotatoria</taxon>
        <taxon>Bdelloidea</taxon>
        <taxon>Adinetida</taxon>
        <taxon>Adinetidae</taxon>
        <taxon>Adineta</taxon>
    </lineage>
</organism>
<dbReference type="AlphaFoldDB" id="A0A814QQE5"/>
<dbReference type="InterPro" id="IPR036915">
    <property type="entry name" value="Cyclin-like_sf"/>
</dbReference>
<sequence>MATDDKETASKQYKSTTTIWKCAYLYSVVEHERQTQLVTRHSQRMGDDRNQLVPCSTGDSPYSNNSLSTVQRPLQSTIFCYNFHTDTLEPISASSTDYQTHASRIQRVGLHQYLFEHTNTLLLLEARQSHTLNFSVLWLRTVLQRSAVSLIWRQSIVNWLIGIQRKNHMKEEVAQHCVRLLDARDTLRGHYDRDYQLRAMGYFILVAKFHNRIQVKLEEYSRYSANAFDPRDIGHIVRHLFAELNFDFQLALPQEFVELFLELNSTETCKLNEPKIRALSNLFIHVACIQSWSSCFNASLLATSVLVLSLKFMRQIRPEIPHLNYILWTCTYPVELVLGLAGYIAMIVADMPGEPTDRANHYFYATKLYNDECHHENHFNLNHVKTFCREFVQGSLVNRQIALGMRSLVSQQRRIIEQSYFTPHPHVTLTQTTPLLNPNPNNALRVNNDTPRKPFNDQPEQKQPMRLTVRAVLAAKRFGKQVMERRQNRLRQDLIGVA</sequence>
<feature type="compositionally biased region" description="Low complexity" evidence="1">
    <location>
        <begin position="430"/>
        <end position="444"/>
    </location>
</feature>
<evidence type="ECO:0000256" key="1">
    <source>
        <dbReference type="SAM" id="MobiDB-lite"/>
    </source>
</evidence>